<evidence type="ECO:0000259" key="1">
    <source>
        <dbReference type="Pfam" id="PF04685"/>
    </source>
</evidence>
<dbReference type="InterPro" id="IPR008928">
    <property type="entry name" value="6-hairpin_glycosidase_sf"/>
</dbReference>
<dbReference type="RefSeq" id="WP_382394030.1">
    <property type="nucleotide sequence ID" value="NZ_JBHTCQ010000002.1"/>
</dbReference>
<dbReference type="PANTHER" id="PTHR12654:SF4">
    <property type="entry name" value="PB1 DOMAIN-CONTAINING PROTEIN"/>
    <property type="match status" value="1"/>
</dbReference>
<dbReference type="Pfam" id="PF04685">
    <property type="entry name" value="DUF608"/>
    <property type="match status" value="1"/>
</dbReference>
<organism evidence="3 4">
    <name type="scientific">Georgenia alba</name>
    <dbReference type="NCBI Taxonomy" id="2233858"/>
    <lineage>
        <taxon>Bacteria</taxon>
        <taxon>Bacillati</taxon>
        <taxon>Actinomycetota</taxon>
        <taxon>Actinomycetes</taxon>
        <taxon>Micrococcales</taxon>
        <taxon>Bogoriellaceae</taxon>
        <taxon>Georgenia</taxon>
    </lineage>
</organism>
<dbReference type="InterPro" id="IPR024462">
    <property type="entry name" value="GH116_N"/>
</dbReference>
<accession>A0ABW2Q7Z4</accession>
<evidence type="ECO:0000313" key="4">
    <source>
        <dbReference type="Proteomes" id="UP001596455"/>
    </source>
</evidence>
<dbReference type="InterPro" id="IPR006775">
    <property type="entry name" value="GH116_catalytic"/>
</dbReference>
<dbReference type="GO" id="GO:0016798">
    <property type="term" value="F:hydrolase activity, acting on glycosyl bonds"/>
    <property type="evidence" value="ECO:0007669"/>
    <property type="project" value="UniProtKB-KW"/>
</dbReference>
<dbReference type="InterPro" id="IPR012341">
    <property type="entry name" value="6hp_glycosidase-like_sf"/>
</dbReference>
<comment type="caution">
    <text evidence="3">The sequence shown here is derived from an EMBL/GenBank/DDBJ whole genome shotgun (WGS) entry which is preliminary data.</text>
</comment>
<dbReference type="PANTHER" id="PTHR12654">
    <property type="entry name" value="BILE ACID BETA-GLUCOSIDASE-RELATED"/>
    <property type="match status" value="1"/>
</dbReference>
<keyword evidence="3" id="KW-0326">Glycosidase</keyword>
<reference evidence="4" key="1">
    <citation type="journal article" date="2019" name="Int. J. Syst. Evol. Microbiol.">
        <title>The Global Catalogue of Microorganisms (GCM) 10K type strain sequencing project: providing services to taxonomists for standard genome sequencing and annotation.</title>
        <authorList>
            <consortium name="The Broad Institute Genomics Platform"/>
            <consortium name="The Broad Institute Genome Sequencing Center for Infectious Disease"/>
            <person name="Wu L."/>
            <person name="Ma J."/>
        </authorList>
    </citation>
    <scope>NUCLEOTIDE SEQUENCE [LARGE SCALE GENOMIC DNA]</scope>
    <source>
        <strain evidence="4">JCM 1490</strain>
    </source>
</reference>
<sequence>MRHLSHTSGGSVALPLGGIGTGNVAVCADGALRQWQLHNIGNHRGDLPWSFFALRVQRHEPPLNDVRILQAPPADLDRPAPLVTDHEVPAWQRDLLARFGGVRGTTFRGTYPFAAVDYDLDAPVDVRMEAFTPLVPLDVDRSSLPAAMFTFTLTNTGDIPLGVWLGAAMQNPVGLDGTTAPDGVRAAGYGGNTNRVRREDGWTSLVMENAGLDPLAPGAGQAVLTCDTPYTVALPQWVEAGEFLSFLRSRSPYADRPRLDATSYAADHQAGAPVGAVGPSPAGQTWNGGLAAPLRLAPGETATVRYALTWHFPNRYVNFHQFGPPNPQWGPTRFWLGNHYTTRYRDAEGVAARLRTEWEDLERDSRAWTDVLAGSGLGDDAVEHLAAQAAVLRSPTCFRTADGAFFGFEGVNGASTTGHAGDVGGSCPLNCTHVWNYAQALAALFPELERSMRDTELDVLQAPDGSVPHRVISPTYLPQLWGKPIGGPDTPALDGMLGVLLKTYRELRSGAVDLDWLAARWSRLVRLLEHVRAGWDPEGTGVLRGIQPSTHDIDLRGVNTFMGTYWLAALRAVEEMARLRGEDHLAAEVRALFERGSAAYDEQLFTGEYYRQVLEPGEPDEFQWGEGCLSDQLIGQWWAHELDLGHLLPADHVRTALRSVVRHNLRSGFDGFEHTYRVFADRDDTGLLVCSWPTGGRPEVPTRYADEVWTGTEQQVAALCLREGLEDEAWAILEGLWRRYDGRRRNPYNHIECGDHYVRSMSGWSVLHAWTGRAWDAVSGTLSLREPAPGERLPVLTGTGWGYARRRDDGETELVTVGGDPGVRSLEVRAAGEVLAPDHA</sequence>
<gene>
    <name evidence="3" type="ORF">ACFQQL_10415</name>
</gene>
<dbReference type="Gene3D" id="1.50.10.10">
    <property type="match status" value="1"/>
</dbReference>
<name>A0ABW2Q7Z4_9MICO</name>
<dbReference type="EC" id="3.2.1.-" evidence="3"/>
<dbReference type="InterPro" id="IPR052566">
    <property type="entry name" value="Non-lysos_glucosylceramidase"/>
</dbReference>
<evidence type="ECO:0000259" key="2">
    <source>
        <dbReference type="Pfam" id="PF12215"/>
    </source>
</evidence>
<dbReference type="SUPFAM" id="SSF48208">
    <property type="entry name" value="Six-hairpin glycosidases"/>
    <property type="match status" value="1"/>
</dbReference>
<dbReference type="EMBL" id="JBHTCQ010000002">
    <property type="protein sequence ID" value="MFC7405520.1"/>
    <property type="molecule type" value="Genomic_DNA"/>
</dbReference>
<dbReference type="Pfam" id="PF12215">
    <property type="entry name" value="Glyco_hydr_116N"/>
    <property type="match status" value="1"/>
</dbReference>
<dbReference type="Proteomes" id="UP001596455">
    <property type="component" value="Unassembled WGS sequence"/>
</dbReference>
<feature type="domain" description="Glycosyl-hydrolase family 116 N-terminal" evidence="2">
    <location>
        <begin position="13"/>
        <end position="359"/>
    </location>
</feature>
<keyword evidence="4" id="KW-1185">Reference proteome</keyword>
<feature type="domain" description="Glycosyl-hydrolase family 116 catalytic region" evidence="1">
    <location>
        <begin position="433"/>
        <end position="765"/>
    </location>
</feature>
<proteinExistence type="predicted"/>
<evidence type="ECO:0000313" key="3">
    <source>
        <dbReference type="EMBL" id="MFC7405520.1"/>
    </source>
</evidence>
<keyword evidence="3" id="KW-0378">Hydrolase</keyword>
<protein>
    <submittedName>
        <fullName evidence="3">GH116 family glycosyl-hydrolase</fullName>
        <ecNumber evidence="3">3.2.1.-</ecNumber>
    </submittedName>
</protein>